<feature type="transmembrane region" description="Helical" evidence="7">
    <location>
        <begin position="543"/>
        <end position="561"/>
    </location>
</feature>
<dbReference type="Pfam" id="PF03176">
    <property type="entry name" value="MMPL"/>
    <property type="match status" value="2"/>
</dbReference>
<evidence type="ECO:0000313" key="9">
    <source>
        <dbReference type="EMBL" id="GGU99593.1"/>
    </source>
</evidence>
<comment type="similarity">
    <text evidence="2">Belongs to the resistance-nodulation-cell division (RND) (TC 2.A.6) family. MmpL subfamily.</text>
</comment>
<dbReference type="SUPFAM" id="SSF82866">
    <property type="entry name" value="Multidrug efflux transporter AcrB transmembrane domain"/>
    <property type="match status" value="2"/>
</dbReference>
<evidence type="ECO:0000256" key="7">
    <source>
        <dbReference type="SAM" id="Phobius"/>
    </source>
</evidence>
<name>A0ABQ2VQX5_9ACTN</name>
<dbReference type="EMBL" id="BMRP01000063">
    <property type="protein sequence ID" value="GGU99593.1"/>
    <property type="molecule type" value="Genomic_DNA"/>
</dbReference>
<dbReference type="PANTHER" id="PTHR33406">
    <property type="entry name" value="MEMBRANE PROTEIN MJ1562-RELATED"/>
    <property type="match status" value="1"/>
</dbReference>
<feature type="transmembrane region" description="Helical" evidence="7">
    <location>
        <begin position="573"/>
        <end position="591"/>
    </location>
</feature>
<dbReference type="InterPro" id="IPR004869">
    <property type="entry name" value="MMPL_dom"/>
</dbReference>
<feature type="transmembrane region" description="Helical" evidence="7">
    <location>
        <begin position="27"/>
        <end position="47"/>
    </location>
</feature>
<feature type="transmembrane region" description="Helical" evidence="7">
    <location>
        <begin position="317"/>
        <end position="343"/>
    </location>
</feature>
<proteinExistence type="inferred from homology"/>
<feature type="transmembrane region" description="Helical" evidence="7">
    <location>
        <begin position="656"/>
        <end position="676"/>
    </location>
</feature>
<feature type="transmembrane region" description="Helical" evidence="7">
    <location>
        <begin position="380"/>
        <end position="400"/>
    </location>
</feature>
<evidence type="ECO:0000259" key="8">
    <source>
        <dbReference type="Pfam" id="PF03176"/>
    </source>
</evidence>
<keyword evidence="4 7" id="KW-0812">Transmembrane</keyword>
<dbReference type="InterPro" id="IPR050545">
    <property type="entry name" value="Mycobact_MmpL"/>
</dbReference>
<keyword evidence="6 7" id="KW-0472">Membrane</keyword>
<sequence>MSREAVEEQKRERRGTASRYWAVTYRWLILGLALVAVLGSGIAAGGVHERLVDGGYFDQSAESSRAERLLTQRYGSGTPKLVFVARSTGAVDGPQPSAAGRRLVAELAAEPGVVYVRAPWSPPNPSLLSADRHAALLTLAIAGDDQQMTHTAQRLIQKYAGARPPLTVEASGRLSVNRYAEQQSRRDLVSSEMIGLPLVSAVLLVVFGSVLACALPLAMGLVSVTGAMAVLDLLARHYPVNVFALNILTALGFGLAVDYSLIMVSRFREELDRGLEVSDAVRATVRSAGRTVAVSVAVVTLSLCALLFFPTPFHRSLGAGAVAVVCLAGVAALVVQPALLALFGRRLSRRSVRVRWRRARDAGAPDFWERLARAVLRRPLAVLITVSAFLVLLAVPASGARMGFIDEDWLPRDAAPRLAAERARAEFPMLNGTTLTALTPGIPAGSPAADRMGRALSRLAGADMVLGAEGNFRDGRRLTAPPARPAGGVGHGTWYSITTQAGPYSAAAQRLVGAVRAQKGAGPVLVAGETASLVDMKETLARHLGWAAALVITAVAVLLFFFTGSVLVPVKAVVMNLLSLTVAFGAMVTLFQEGHLSRLLGGTATGHVDPLIPAVVFCIAFGLSMDYEVFLVARIREEYLRTGDNERAVITGLQRTGRLVTVGALAIVIVLGSLAASSLAVLQELGVCLALTVAIDATLVRCLLVPALMGLAGRWNWWAPAPLLKVRALVLSRLARVRVPVRPPRMSRHVRG</sequence>
<gene>
    <name evidence="9" type="ORF">GCM10010211_78680</name>
</gene>
<feature type="transmembrane region" description="Helical" evidence="7">
    <location>
        <begin position="611"/>
        <end position="635"/>
    </location>
</feature>
<comment type="subcellular location">
    <subcellularLocation>
        <location evidence="1">Cell membrane</location>
        <topology evidence="1">Multi-pass membrane protein</topology>
    </subcellularLocation>
</comment>
<feature type="domain" description="Membrane transport protein MMPL" evidence="8">
    <location>
        <begin position="506"/>
        <end position="723"/>
    </location>
</feature>
<evidence type="ECO:0000256" key="5">
    <source>
        <dbReference type="ARBA" id="ARBA00022989"/>
    </source>
</evidence>
<feature type="domain" description="Membrane transport protein MMPL" evidence="8">
    <location>
        <begin position="58"/>
        <end position="381"/>
    </location>
</feature>
<dbReference type="Proteomes" id="UP000654471">
    <property type="component" value="Unassembled WGS sequence"/>
</dbReference>
<evidence type="ECO:0000256" key="3">
    <source>
        <dbReference type="ARBA" id="ARBA00022475"/>
    </source>
</evidence>
<keyword evidence="5 7" id="KW-1133">Transmembrane helix</keyword>
<accession>A0ABQ2VQX5</accession>
<feature type="transmembrane region" description="Helical" evidence="7">
    <location>
        <begin position="292"/>
        <end position="311"/>
    </location>
</feature>
<dbReference type="PANTHER" id="PTHR33406:SF11">
    <property type="entry name" value="MEMBRANE PROTEIN SCO6666-RELATED"/>
    <property type="match status" value="1"/>
</dbReference>
<evidence type="ECO:0000256" key="6">
    <source>
        <dbReference type="ARBA" id="ARBA00023136"/>
    </source>
</evidence>
<protein>
    <submittedName>
        <fullName evidence="9">Membrane protein</fullName>
    </submittedName>
</protein>
<evidence type="ECO:0000313" key="10">
    <source>
        <dbReference type="Proteomes" id="UP000654471"/>
    </source>
</evidence>
<evidence type="ECO:0000256" key="1">
    <source>
        <dbReference type="ARBA" id="ARBA00004651"/>
    </source>
</evidence>
<evidence type="ECO:0000256" key="4">
    <source>
        <dbReference type="ARBA" id="ARBA00022692"/>
    </source>
</evidence>
<organism evidence="9 10">
    <name type="scientific">Streptomyces albospinus</name>
    <dbReference type="NCBI Taxonomy" id="285515"/>
    <lineage>
        <taxon>Bacteria</taxon>
        <taxon>Bacillati</taxon>
        <taxon>Actinomycetota</taxon>
        <taxon>Actinomycetes</taxon>
        <taxon>Kitasatosporales</taxon>
        <taxon>Streptomycetaceae</taxon>
        <taxon>Streptomyces</taxon>
    </lineage>
</organism>
<keyword evidence="10" id="KW-1185">Reference proteome</keyword>
<dbReference type="RefSeq" id="WP_189308191.1">
    <property type="nucleotide sequence ID" value="NZ_BMRP01000063.1"/>
</dbReference>
<comment type="caution">
    <text evidence="9">The sequence shown here is derived from an EMBL/GenBank/DDBJ whole genome shotgun (WGS) entry which is preliminary data.</text>
</comment>
<keyword evidence="3" id="KW-1003">Cell membrane</keyword>
<dbReference type="Gene3D" id="1.20.1640.10">
    <property type="entry name" value="Multidrug efflux transporter AcrB transmembrane domain"/>
    <property type="match status" value="2"/>
</dbReference>
<evidence type="ECO:0000256" key="2">
    <source>
        <dbReference type="ARBA" id="ARBA00010157"/>
    </source>
</evidence>
<reference evidence="10" key="1">
    <citation type="journal article" date="2019" name="Int. J. Syst. Evol. Microbiol.">
        <title>The Global Catalogue of Microorganisms (GCM) 10K type strain sequencing project: providing services to taxonomists for standard genome sequencing and annotation.</title>
        <authorList>
            <consortium name="The Broad Institute Genomics Platform"/>
            <consortium name="The Broad Institute Genome Sequencing Center for Infectious Disease"/>
            <person name="Wu L."/>
            <person name="Ma J."/>
        </authorList>
    </citation>
    <scope>NUCLEOTIDE SEQUENCE [LARGE SCALE GENOMIC DNA]</scope>
    <source>
        <strain evidence="10">JCM 3399</strain>
    </source>
</reference>
<feature type="transmembrane region" description="Helical" evidence="7">
    <location>
        <begin position="194"/>
        <end position="222"/>
    </location>
</feature>
<feature type="transmembrane region" description="Helical" evidence="7">
    <location>
        <begin position="242"/>
        <end position="264"/>
    </location>
</feature>